<evidence type="ECO:0000256" key="1">
    <source>
        <dbReference type="ARBA" id="ARBA00004141"/>
    </source>
</evidence>
<evidence type="ECO:0000259" key="6">
    <source>
        <dbReference type="Pfam" id="PF04932"/>
    </source>
</evidence>
<dbReference type="PANTHER" id="PTHR37422:SF13">
    <property type="entry name" value="LIPOPOLYSACCHARIDE BIOSYNTHESIS PROTEIN PA4999-RELATED"/>
    <property type="match status" value="1"/>
</dbReference>
<feature type="transmembrane region" description="Helical" evidence="5">
    <location>
        <begin position="65"/>
        <end position="90"/>
    </location>
</feature>
<keyword evidence="10" id="KW-1185">Reference proteome</keyword>
<dbReference type="InterPro" id="IPR051533">
    <property type="entry name" value="WaaL-like"/>
</dbReference>
<organism evidence="8 9">
    <name type="scientific">Desulfobacter hydrogenophilus</name>
    <dbReference type="NCBI Taxonomy" id="2291"/>
    <lineage>
        <taxon>Bacteria</taxon>
        <taxon>Pseudomonadati</taxon>
        <taxon>Thermodesulfobacteriota</taxon>
        <taxon>Desulfobacteria</taxon>
        <taxon>Desulfobacterales</taxon>
        <taxon>Desulfobacteraceae</taxon>
        <taxon>Desulfobacter</taxon>
    </lineage>
</organism>
<feature type="transmembrane region" description="Helical" evidence="5">
    <location>
        <begin position="380"/>
        <end position="396"/>
    </location>
</feature>
<feature type="transmembrane region" description="Helical" evidence="5">
    <location>
        <begin position="96"/>
        <end position="115"/>
    </location>
</feature>
<name>A0A328FF12_9BACT</name>
<evidence type="ECO:0000256" key="2">
    <source>
        <dbReference type="ARBA" id="ARBA00022692"/>
    </source>
</evidence>
<evidence type="ECO:0000256" key="5">
    <source>
        <dbReference type="SAM" id="Phobius"/>
    </source>
</evidence>
<protein>
    <submittedName>
        <fullName evidence="8">O-antigen polymerase</fullName>
    </submittedName>
</protein>
<dbReference type="EMBL" id="QLNI01000024">
    <property type="protein sequence ID" value="RAM01635.1"/>
    <property type="molecule type" value="Genomic_DNA"/>
</dbReference>
<gene>
    <name evidence="8" type="ORF">DO021_12715</name>
    <name evidence="7" type="ORF">EYB58_14780</name>
</gene>
<evidence type="ECO:0000256" key="3">
    <source>
        <dbReference type="ARBA" id="ARBA00022989"/>
    </source>
</evidence>
<proteinExistence type="predicted"/>
<feature type="transmembrane region" description="Helical" evidence="5">
    <location>
        <begin position="349"/>
        <end position="368"/>
    </location>
</feature>
<feature type="transmembrane region" description="Helical" evidence="5">
    <location>
        <begin position="229"/>
        <end position="245"/>
    </location>
</feature>
<reference evidence="8 9" key="1">
    <citation type="submission" date="2018-06" db="EMBL/GenBank/DDBJ databases">
        <title>Complete Genome Sequence of Desulfobacter hydrogenophilus (DSM3380).</title>
        <authorList>
            <person name="Marietou A."/>
            <person name="Schreiber L."/>
            <person name="Marshall I."/>
            <person name="Jorgensen B."/>
        </authorList>
    </citation>
    <scope>NUCLEOTIDE SEQUENCE [LARGE SCALE GENOMIC DNA]</scope>
    <source>
        <strain evidence="8 9">DSM 3380</strain>
    </source>
</reference>
<feature type="transmembrane region" description="Helical" evidence="5">
    <location>
        <begin position="25"/>
        <end position="44"/>
    </location>
</feature>
<dbReference type="Proteomes" id="UP000248798">
    <property type="component" value="Unassembled WGS sequence"/>
</dbReference>
<feature type="domain" description="O-antigen ligase-related" evidence="6">
    <location>
        <begin position="212"/>
        <end position="356"/>
    </location>
</feature>
<keyword evidence="3 5" id="KW-1133">Transmembrane helix</keyword>
<dbReference type="GO" id="GO:0016020">
    <property type="term" value="C:membrane"/>
    <property type="evidence" value="ECO:0007669"/>
    <property type="project" value="UniProtKB-SubCell"/>
</dbReference>
<comment type="subcellular location">
    <subcellularLocation>
        <location evidence="1">Membrane</location>
        <topology evidence="1">Multi-pass membrane protein</topology>
    </subcellularLocation>
</comment>
<keyword evidence="4 5" id="KW-0472">Membrane</keyword>
<dbReference type="Proteomes" id="UP000293902">
    <property type="component" value="Chromosome"/>
</dbReference>
<dbReference type="EMBL" id="CP036313">
    <property type="protein sequence ID" value="QBH14074.1"/>
    <property type="molecule type" value="Genomic_DNA"/>
</dbReference>
<feature type="transmembrane region" description="Helical" evidence="5">
    <location>
        <begin position="180"/>
        <end position="198"/>
    </location>
</feature>
<evidence type="ECO:0000313" key="8">
    <source>
        <dbReference type="EMBL" id="RAM01635.1"/>
    </source>
</evidence>
<dbReference type="OrthoDB" id="5469233at2"/>
<dbReference type="Pfam" id="PF04932">
    <property type="entry name" value="Wzy_C"/>
    <property type="match status" value="1"/>
</dbReference>
<evidence type="ECO:0000256" key="4">
    <source>
        <dbReference type="ARBA" id="ARBA00023136"/>
    </source>
</evidence>
<feature type="transmembrane region" description="Helical" evidence="5">
    <location>
        <begin position="205"/>
        <end position="223"/>
    </location>
</feature>
<evidence type="ECO:0000313" key="9">
    <source>
        <dbReference type="Proteomes" id="UP000248798"/>
    </source>
</evidence>
<reference evidence="7 10" key="2">
    <citation type="submission" date="2019-02" db="EMBL/GenBank/DDBJ databases">
        <title>Complete genome sequence of Desulfobacter hydrogenophilus AcRS1.</title>
        <authorList>
            <person name="Marietou A."/>
            <person name="Lund M.B."/>
            <person name="Marshall I.P.G."/>
            <person name="Schreiber L."/>
            <person name="Jorgensen B."/>
        </authorList>
    </citation>
    <scope>NUCLEOTIDE SEQUENCE [LARGE SCALE GENOMIC DNA]</scope>
    <source>
        <strain evidence="7 10">AcRS1</strain>
    </source>
</reference>
<evidence type="ECO:0000313" key="10">
    <source>
        <dbReference type="Proteomes" id="UP000293902"/>
    </source>
</evidence>
<dbReference type="PANTHER" id="PTHR37422">
    <property type="entry name" value="TEICHURONIC ACID BIOSYNTHESIS PROTEIN TUAE"/>
    <property type="match status" value="1"/>
</dbReference>
<feature type="transmembrane region" description="Helical" evidence="5">
    <location>
        <begin position="127"/>
        <end position="145"/>
    </location>
</feature>
<evidence type="ECO:0000313" key="7">
    <source>
        <dbReference type="EMBL" id="QBH14074.1"/>
    </source>
</evidence>
<feature type="transmembrane region" description="Helical" evidence="5">
    <location>
        <begin position="254"/>
        <end position="276"/>
    </location>
</feature>
<keyword evidence="2 5" id="KW-0812">Transmembrane</keyword>
<dbReference type="AlphaFoldDB" id="A0A328FF12"/>
<accession>A0A328FF12</accession>
<dbReference type="InterPro" id="IPR007016">
    <property type="entry name" value="O-antigen_ligase-rel_domated"/>
</dbReference>
<sequence>MKNPVFIIVCLLIAASPLPRGSVHPWAQTMIQIMVILGGLLLMVERRRKKVRSGKSRSSTKSNSPNGLIPGRSLWLIIGPVAALGVWSTVMSPHPALAFQGLIMLAAYLGFFYLVVVAVKTREEQRVMVWVVAGTAAFLCVVGLLKRFDILVFAWWDYAPELGKNHGATRLSGVYVNANHMAGFLEMAIPLVLGMFLIRSRSLEVRIGMVCLALFLIVCQALTLSRGGWAATAVALVFMVTVLLLKKGFAHKRLVATLLVTVVVTALIVMASTPVVDRITTLTQGKIEESLTGRLTYWAGTRAMIKDNLAAGTGPGTFEVAFPPYQVPGLAVLPRYAHSDILQFPAETGISAIAVMVWLIYWFFRTGFIRLKSRRRQTQGIALGTMAAVVAILVHSCSDGNLQIPANALLFTALVGVGLRSFR</sequence>
<feature type="transmembrane region" description="Helical" evidence="5">
    <location>
        <begin position="402"/>
        <end position="422"/>
    </location>
</feature>